<dbReference type="PANTHER" id="PTHR34784">
    <property type="entry name" value="50S RIBOSOMAL PROTEIN L34"/>
    <property type="match status" value="1"/>
</dbReference>
<dbReference type="GO" id="GO:0005525">
    <property type="term" value="F:GTP binding"/>
    <property type="evidence" value="ECO:0007669"/>
    <property type="project" value="UniProtKB-KW"/>
</dbReference>
<gene>
    <name evidence="3" type="ORF">TSYNT_9170</name>
</gene>
<protein>
    <submittedName>
        <fullName evidence="3">Uncharacterized protein</fullName>
    </submittedName>
</protein>
<dbReference type="Proteomes" id="UP000062160">
    <property type="component" value="Unassembled WGS sequence"/>
</dbReference>
<proteinExistence type="predicted"/>
<dbReference type="NCBIfam" id="TIGR02058">
    <property type="entry name" value="lin0512_fam"/>
    <property type="match status" value="1"/>
</dbReference>
<evidence type="ECO:0000256" key="2">
    <source>
        <dbReference type="ARBA" id="ARBA00023134"/>
    </source>
</evidence>
<evidence type="ECO:0000313" key="4">
    <source>
        <dbReference type="Proteomes" id="UP000062160"/>
    </source>
</evidence>
<reference evidence="3" key="1">
    <citation type="journal article" date="2016" name="Genome Announc.">
        <title>Draft Genome Sequence of the Syntrophic Lactate-Degrading Bacterium Tepidanaerobacter syntrophicus JLT.</title>
        <authorList>
            <person name="Matsuura N."/>
            <person name="Ohashi A."/>
            <person name="Tourlousse D.M."/>
            <person name="Sekiguchi Y."/>
        </authorList>
    </citation>
    <scope>NUCLEOTIDE SEQUENCE [LARGE SCALE GENOMIC DNA]</scope>
    <source>
        <strain evidence="3">JL</strain>
    </source>
</reference>
<dbReference type="PANTHER" id="PTHR34784:SF1">
    <property type="entry name" value="50S RIBOSOMAL PROTEIN L34"/>
    <property type="match status" value="1"/>
</dbReference>
<dbReference type="STRING" id="224999.GCA_001485475_01956"/>
<keyword evidence="2" id="KW-0342">GTP-binding</keyword>
<accession>A0A0U9HGE5</accession>
<sequence length="104" mass="11092">MTNAAKKAVKDAISHSCLSGLVEILDVELDDVIVDVTVAVSKPEEIREEVIKSVLPIGKKKVTAVKGGMRVSGIFIPGFEDKDDTVEVAVACVTVGIEDKNLQK</sequence>
<dbReference type="EMBL" id="DF977003">
    <property type="protein sequence ID" value="GAQ25920.1"/>
    <property type="molecule type" value="Genomic_DNA"/>
</dbReference>
<dbReference type="AlphaFoldDB" id="A0A0U9HGE5"/>
<dbReference type="InterPro" id="IPR011719">
    <property type="entry name" value="CHP02058"/>
</dbReference>
<dbReference type="Pfam" id="PF09585">
    <property type="entry name" value="Lin0512_fam"/>
    <property type="match status" value="1"/>
</dbReference>
<dbReference type="InterPro" id="IPR037103">
    <property type="entry name" value="Tubulin/FtsZ-like_C"/>
</dbReference>
<name>A0A0U9HGE5_9FIRM</name>
<evidence type="ECO:0000313" key="3">
    <source>
        <dbReference type="EMBL" id="GAQ25920.1"/>
    </source>
</evidence>
<organism evidence="3">
    <name type="scientific">Tepidanaerobacter syntrophicus</name>
    <dbReference type="NCBI Taxonomy" id="224999"/>
    <lineage>
        <taxon>Bacteria</taxon>
        <taxon>Bacillati</taxon>
        <taxon>Bacillota</taxon>
        <taxon>Clostridia</taxon>
        <taxon>Thermosediminibacterales</taxon>
        <taxon>Tepidanaerobacteraceae</taxon>
        <taxon>Tepidanaerobacter</taxon>
    </lineage>
</organism>
<keyword evidence="1" id="KW-0547">Nucleotide-binding</keyword>
<dbReference type="Gene3D" id="3.30.1330.20">
    <property type="entry name" value="Tubulin/FtsZ, C-terminal domain"/>
    <property type="match status" value="1"/>
</dbReference>
<keyword evidence="4" id="KW-1185">Reference proteome</keyword>
<evidence type="ECO:0000256" key="1">
    <source>
        <dbReference type="ARBA" id="ARBA00022741"/>
    </source>
</evidence>